<dbReference type="InterPro" id="IPR036465">
    <property type="entry name" value="vWFA_dom_sf"/>
</dbReference>
<dbReference type="Gene3D" id="3.40.50.410">
    <property type="entry name" value="von Willebrand factor, type A domain"/>
    <property type="match status" value="1"/>
</dbReference>
<organism evidence="3 4">
    <name type="scientific">Paraconiothyrium brasiliense</name>
    <dbReference type="NCBI Taxonomy" id="300254"/>
    <lineage>
        <taxon>Eukaryota</taxon>
        <taxon>Fungi</taxon>
        <taxon>Dikarya</taxon>
        <taxon>Ascomycota</taxon>
        <taxon>Pezizomycotina</taxon>
        <taxon>Dothideomycetes</taxon>
        <taxon>Pleosporomycetidae</taxon>
        <taxon>Pleosporales</taxon>
        <taxon>Massarineae</taxon>
        <taxon>Didymosphaeriaceae</taxon>
        <taxon>Paraconiothyrium</taxon>
    </lineage>
</organism>
<name>A0ABR3S5F8_9PLEO</name>
<evidence type="ECO:0000313" key="3">
    <source>
        <dbReference type="EMBL" id="KAL1611872.1"/>
    </source>
</evidence>
<dbReference type="PANTHER" id="PTHR45737">
    <property type="entry name" value="VON WILLEBRAND FACTOR A DOMAIN-CONTAINING PROTEIN 5A"/>
    <property type="match status" value="1"/>
</dbReference>
<feature type="compositionally biased region" description="Acidic residues" evidence="1">
    <location>
        <begin position="879"/>
        <end position="900"/>
    </location>
</feature>
<evidence type="ECO:0000313" key="4">
    <source>
        <dbReference type="Proteomes" id="UP001521785"/>
    </source>
</evidence>
<dbReference type="SUPFAM" id="SSF53300">
    <property type="entry name" value="vWA-like"/>
    <property type="match status" value="1"/>
</dbReference>
<feature type="domain" description="VIT" evidence="2">
    <location>
        <begin position="7"/>
        <end position="138"/>
    </location>
</feature>
<dbReference type="EMBL" id="JAKJXO020000001">
    <property type="protein sequence ID" value="KAL1611872.1"/>
    <property type="molecule type" value="Genomic_DNA"/>
</dbReference>
<reference evidence="3 4" key="1">
    <citation type="submission" date="2024-02" db="EMBL/GenBank/DDBJ databases">
        <title>De novo assembly and annotation of 12 fungi associated with fruit tree decline syndrome in Ontario, Canada.</title>
        <authorList>
            <person name="Sulman M."/>
            <person name="Ellouze W."/>
            <person name="Ilyukhin E."/>
        </authorList>
    </citation>
    <scope>NUCLEOTIDE SEQUENCE [LARGE SCALE GENOMIC DNA]</scope>
    <source>
        <strain evidence="3 4">M42-189</strain>
    </source>
</reference>
<sequence>MSYHICGCYYFHPTARERYYLPQVKLDTHTTILSTASRTVLKQKFINPSKEELEEVRYAFPLFDGVSVVDFFCKVGDRTLHGLVKEKAEARQTYEEAKERGEKAALLEQIPDAADVFTTSVSNIPKNSTVEVSITYIQELKHDAEVDGVRLIVPTSVSPRYGSYPGQLMSQTSIDDTKGISLTIDVRMADGIPIKKVLSPSHPIEVSMGSLSTSTADEDPLLSKASATLVLRTAQLEKDFVLQVVAKDVGVPQAILETHPTLPNQRALMTTLVPKFNVKSQKPEIIFIADRSGSMQGNITTLISALKVFLKSIPIGCMHVSEFRSNFGGTETLRAVKACFEARLKEMPTELMLLTDGDIWSQQQLFEYIHDQTKTEDVRVFPIGIGGGVSSALIEGIARAGHGFAQMVANNEKLDSKIVRMLKGALTPHIKDYRLEVRYEDDSVDSVTDSLRIHLNLDDQRSDQTTFSPDKLMAKPISLYDTNAKEEHPKSDEGTDIFAGLPKLDRPKILQTPHEMPPLFPFNRTCVYLLLSPSVANAKPKTVVLKGTSPQGPLELEIPVEVRTAPDQMIHQLAARKATQELEEGRGWITEAITDGEKPGETIPISKRYPAKTALLQRREAVRLGVEFQVGGKYCSFVAVEANEAEIAQKRKQTINGSLKPFSDENTDDWVQFFDTNDVAYYGSSGTQSTSHTNSGPKYGTAQLMDAMLHYNTHMVASPGYDAEFSAEPLMHSYVQGPILSQAMQQQFQGFSYNRPVVLDCSVDDVSLIRRDSASTGKKRKTDISTGDVAGAEELQLEEMEDIDYSDEDLGYALFDGSSVESTEALKKQREDSSSGMARVDLLHTEDPSARRLSYDSAMADSEEDNAVGASRFLKADDTSSENDDAINEDASGDDEDDEAAVSADEGTFLESIITQQLFDGSWKCIKPSLQKEMGIESGDYRKQIDGLVLSEYSLDRGKAEVALSTALIVLYLESKLADEEETWELIVEKAKTWLGNNVDGGMMEAAFATATELLKA</sequence>
<dbReference type="PROSITE" id="PS51468">
    <property type="entry name" value="VIT"/>
    <property type="match status" value="1"/>
</dbReference>
<dbReference type="Proteomes" id="UP001521785">
    <property type="component" value="Unassembled WGS sequence"/>
</dbReference>
<dbReference type="Pfam" id="PF08487">
    <property type="entry name" value="VIT"/>
    <property type="match status" value="1"/>
</dbReference>
<comment type="caution">
    <text evidence="3">The sequence shown here is derived from an EMBL/GenBank/DDBJ whole genome shotgun (WGS) entry which is preliminary data.</text>
</comment>
<keyword evidence="4" id="KW-1185">Reference proteome</keyword>
<feature type="region of interest" description="Disordered" evidence="1">
    <location>
        <begin position="873"/>
        <end position="903"/>
    </location>
</feature>
<dbReference type="InterPro" id="IPR002035">
    <property type="entry name" value="VWF_A"/>
</dbReference>
<feature type="region of interest" description="Disordered" evidence="1">
    <location>
        <begin position="823"/>
        <end position="845"/>
    </location>
</feature>
<proteinExistence type="predicted"/>
<dbReference type="InterPro" id="IPR017892">
    <property type="entry name" value="Pkinase_C"/>
</dbReference>
<evidence type="ECO:0000256" key="1">
    <source>
        <dbReference type="SAM" id="MobiDB-lite"/>
    </source>
</evidence>
<dbReference type="SMART" id="SM00609">
    <property type="entry name" value="VIT"/>
    <property type="match status" value="1"/>
</dbReference>
<feature type="compositionally biased region" description="Basic and acidic residues" evidence="1">
    <location>
        <begin position="824"/>
        <end position="833"/>
    </location>
</feature>
<accession>A0ABR3S5F8</accession>
<dbReference type="PANTHER" id="PTHR45737:SF6">
    <property type="entry name" value="VON WILLEBRAND FACTOR A DOMAIN-CONTAINING PROTEIN 5A"/>
    <property type="match status" value="1"/>
</dbReference>
<evidence type="ECO:0000259" key="2">
    <source>
        <dbReference type="PROSITE" id="PS51468"/>
    </source>
</evidence>
<dbReference type="InterPro" id="IPR013694">
    <property type="entry name" value="VIT"/>
</dbReference>
<gene>
    <name evidence="3" type="ORF">SLS60_000093</name>
</gene>
<dbReference type="Pfam" id="PF13768">
    <property type="entry name" value="VWA_3"/>
    <property type="match status" value="2"/>
</dbReference>
<protein>
    <recommendedName>
        <fullName evidence="2">VIT domain-containing protein</fullName>
    </recommendedName>
</protein>
<dbReference type="Pfam" id="PF00433">
    <property type="entry name" value="Pkinase_C"/>
    <property type="match status" value="1"/>
</dbReference>